<evidence type="ECO:0000313" key="2">
    <source>
        <dbReference type="Proteomes" id="UP001054837"/>
    </source>
</evidence>
<dbReference type="EMBL" id="BPLQ01012408">
    <property type="protein sequence ID" value="GIY65227.1"/>
    <property type="molecule type" value="Genomic_DNA"/>
</dbReference>
<evidence type="ECO:0000313" key="1">
    <source>
        <dbReference type="EMBL" id="GIY65227.1"/>
    </source>
</evidence>
<gene>
    <name evidence="1" type="ORF">CDAR_381641</name>
</gene>
<name>A0AAV4V4Q3_9ARAC</name>
<accession>A0AAV4V4Q3</accession>
<keyword evidence="2" id="KW-1185">Reference proteome</keyword>
<protein>
    <submittedName>
        <fullName evidence="1">Uncharacterized protein</fullName>
    </submittedName>
</protein>
<proteinExistence type="predicted"/>
<sequence>MLWEVISNLTLVHAINIRRSVISHLWKRCHCERAVSRQAMVSHISCLKLDPTTMRPSKKFLMITDLEDLWNWYEISNIRELHTYRSCGLMVLTKIVIGGLSHPPSCVQQASA</sequence>
<dbReference type="Proteomes" id="UP001054837">
    <property type="component" value="Unassembled WGS sequence"/>
</dbReference>
<comment type="caution">
    <text evidence="1">The sequence shown here is derived from an EMBL/GenBank/DDBJ whole genome shotgun (WGS) entry which is preliminary data.</text>
</comment>
<reference evidence="1 2" key="1">
    <citation type="submission" date="2021-06" db="EMBL/GenBank/DDBJ databases">
        <title>Caerostris darwini draft genome.</title>
        <authorList>
            <person name="Kono N."/>
            <person name="Arakawa K."/>
        </authorList>
    </citation>
    <scope>NUCLEOTIDE SEQUENCE [LARGE SCALE GENOMIC DNA]</scope>
</reference>
<dbReference type="AlphaFoldDB" id="A0AAV4V4Q3"/>
<organism evidence="1 2">
    <name type="scientific">Caerostris darwini</name>
    <dbReference type="NCBI Taxonomy" id="1538125"/>
    <lineage>
        <taxon>Eukaryota</taxon>
        <taxon>Metazoa</taxon>
        <taxon>Ecdysozoa</taxon>
        <taxon>Arthropoda</taxon>
        <taxon>Chelicerata</taxon>
        <taxon>Arachnida</taxon>
        <taxon>Araneae</taxon>
        <taxon>Araneomorphae</taxon>
        <taxon>Entelegynae</taxon>
        <taxon>Araneoidea</taxon>
        <taxon>Araneidae</taxon>
        <taxon>Caerostris</taxon>
    </lineage>
</organism>